<organism evidence="2 3">
    <name type="scientific">Nitrosopumilus ureiphilus</name>
    <dbReference type="NCBI Taxonomy" id="1470067"/>
    <lineage>
        <taxon>Archaea</taxon>
        <taxon>Nitrososphaerota</taxon>
        <taxon>Nitrososphaeria</taxon>
        <taxon>Nitrosopumilales</taxon>
        <taxon>Nitrosopumilaceae</taxon>
        <taxon>Nitrosopumilus</taxon>
    </lineage>
</organism>
<feature type="region of interest" description="Disordered" evidence="1">
    <location>
        <begin position="1"/>
        <end position="66"/>
    </location>
</feature>
<protein>
    <submittedName>
        <fullName evidence="2">Uncharacterized protein</fullName>
    </submittedName>
</protein>
<keyword evidence="3" id="KW-1185">Reference proteome</keyword>
<dbReference type="RefSeq" id="WP_179371395.1">
    <property type="nucleotide sequence ID" value="NZ_CP026995.1"/>
</dbReference>
<dbReference type="AlphaFoldDB" id="A0A7D5M6B1"/>
<name>A0A7D5M6B1_9ARCH</name>
<dbReference type="KEGG" id="nue:C5F50_10865"/>
<dbReference type="OrthoDB" id="383935at2157"/>
<evidence type="ECO:0000313" key="2">
    <source>
        <dbReference type="EMBL" id="QLH07515.1"/>
    </source>
</evidence>
<evidence type="ECO:0000256" key="1">
    <source>
        <dbReference type="SAM" id="MobiDB-lite"/>
    </source>
</evidence>
<dbReference type="EMBL" id="CP026995">
    <property type="protein sequence ID" value="QLH07515.1"/>
    <property type="molecule type" value="Genomic_DNA"/>
</dbReference>
<dbReference type="GeneID" id="56068619"/>
<dbReference type="Proteomes" id="UP000509478">
    <property type="component" value="Chromosome"/>
</dbReference>
<gene>
    <name evidence="2" type="ORF">C5F50_10865</name>
</gene>
<accession>A0A7D5M6B1</accession>
<reference evidence="2 3" key="1">
    <citation type="submission" date="2018-02" db="EMBL/GenBank/DDBJ databases">
        <title>Complete genome of Nitrosopumilus ureaphilus PS0.</title>
        <authorList>
            <person name="Qin W."/>
            <person name="Zheng Y."/>
            <person name="Stahl D.A."/>
        </authorList>
    </citation>
    <scope>NUCLEOTIDE SEQUENCE [LARGE SCALE GENOMIC DNA]</scope>
    <source>
        <strain evidence="2 3">PS0</strain>
    </source>
</reference>
<sequence>MVRKKLTDKEIEKQKEEQKIRVEASRAARRSGKSIKPEGKVTKSNAKAKEARSSKKIAAVRKRTRS</sequence>
<feature type="compositionally biased region" description="Basic and acidic residues" evidence="1">
    <location>
        <begin position="1"/>
        <end position="26"/>
    </location>
</feature>
<feature type="compositionally biased region" description="Basic residues" evidence="1">
    <location>
        <begin position="54"/>
        <end position="66"/>
    </location>
</feature>
<feature type="compositionally biased region" description="Basic and acidic residues" evidence="1">
    <location>
        <begin position="35"/>
        <end position="53"/>
    </location>
</feature>
<proteinExistence type="predicted"/>
<evidence type="ECO:0000313" key="3">
    <source>
        <dbReference type="Proteomes" id="UP000509478"/>
    </source>
</evidence>